<dbReference type="EMBL" id="VSRR010090440">
    <property type="protein sequence ID" value="MPC92197.1"/>
    <property type="molecule type" value="Genomic_DNA"/>
</dbReference>
<gene>
    <name evidence="1" type="ORF">E2C01_087271</name>
</gene>
<sequence length="60" mass="6793">MCGVMPVVKVGAVLLKKELKHQRKPISENAELVLNGEKRRVVGFIIWVRSRQQHTKVNGS</sequence>
<name>A0A5B7JFQ7_PORTR</name>
<dbReference type="AlphaFoldDB" id="A0A5B7JFQ7"/>
<evidence type="ECO:0000313" key="2">
    <source>
        <dbReference type="Proteomes" id="UP000324222"/>
    </source>
</evidence>
<comment type="caution">
    <text evidence="1">The sequence shown here is derived from an EMBL/GenBank/DDBJ whole genome shotgun (WGS) entry which is preliminary data.</text>
</comment>
<keyword evidence="2" id="KW-1185">Reference proteome</keyword>
<dbReference type="Proteomes" id="UP000324222">
    <property type="component" value="Unassembled WGS sequence"/>
</dbReference>
<reference evidence="1 2" key="1">
    <citation type="submission" date="2019-05" db="EMBL/GenBank/DDBJ databases">
        <title>Another draft genome of Portunus trituberculatus and its Hox gene families provides insights of decapod evolution.</title>
        <authorList>
            <person name="Jeong J.-H."/>
            <person name="Song I."/>
            <person name="Kim S."/>
            <person name="Choi T."/>
            <person name="Kim D."/>
            <person name="Ryu S."/>
            <person name="Kim W."/>
        </authorList>
    </citation>
    <scope>NUCLEOTIDE SEQUENCE [LARGE SCALE GENOMIC DNA]</scope>
    <source>
        <tissue evidence="1">Muscle</tissue>
    </source>
</reference>
<proteinExistence type="predicted"/>
<protein>
    <submittedName>
        <fullName evidence="1">Uncharacterized protein</fullName>
    </submittedName>
</protein>
<accession>A0A5B7JFQ7</accession>
<organism evidence="1 2">
    <name type="scientific">Portunus trituberculatus</name>
    <name type="common">Swimming crab</name>
    <name type="synonym">Neptunus trituberculatus</name>
    <dbReference type="NCBI Taxonomy" id="210409"/>
    <lineage>
        <taxon>Eukaryota</taxon>
        <taxon>Metazoa</taxon>
        <taxon>Ecdysozoa</taxon>
        <taxon>Arthropoda</taxon>
        <taxon>Crustacea</taxon>
        <taxon>Multicrustacea</taxon>
        <taxon>Malacostraca</taxon>
        <taxon>Eumalacostraca</taxon>
        <taxon>Eucarida</taxon>
        <taxon>Decapoda</taxon>
        <taxon>Pleocyemata</taxon>
        <taxon>Brachyura</taxon>
        <taxon>Eubrachyura</taxon>
        <taxon>Portunoidea</taxon>
        <taxon>Portunidae</taxon>
        <taxon>Portuninae</taxon>
        <taxon>Portunus</taxon>
    </lineage>
</organism>
<evidence type="ECO:0000313" key="1">
    <source>
        <dbReference type="EMBL" id="MPC92197.1"/>
    </source>
</evidence>